<dbReference type="InterPro" id="IPR010619">
    <property type="entry name" value="ThrE-like_N"/>
</dbReference>
<dbReference type="KEGG" id="cmt:CCM_03575"/>
<evidence type="ECO:0000256" key="3">
    <source>
        <dbReference type="SAM" id="Phobius"/>
    </source>
</evidence>
<feature type="compositionally biased region" description="Polar residues" evidence="2">
    <location>
        <begin position="144"/>
        <end position="155"/>
    </location>
</feature>
<feature type="transmembrane region" description="Helical" evidence="3">
    <location>
        <begin position="846"/>
        <end position="863"/>
    </location>
</feature>
<dbReference type="RefSeq" id="XP_006668789.1">
    <property type="nucleotide sequence ID" value="XM_006668726.1"/>
</dbReference>
<organism evidence="6 7">
    <name type="scientific">Cordyceps militaris (strain CM01)</name>
    <name type="common">Caterpillar fungus</name>
    <dbReference type="NCBI Taxonomy" id="983644"/>
    <lineage>
        <taxon>Eukaryota</taxon>
        <taxon>Fungi</taxon>
        <taxon>Dikarya</taxon>
        <taxon>Ascomycota</taxon>
        <taxon>Pezizomycotina</taxon>
        <taxon>Sordariomycetes</taxon>
        <taxon>Hypocreomycetidae</taxon>
        <taxon>Hypocreales</taxon>
        <taxon>Cordycipitaceae</taxon>
        <taxon>Cordyceps</taxon>
    </lineage>
</organism>
<dbReference type="InterPro" id="IPR051361">
    <property type="entry name" value="ThrE/Ser_Exporter"/>
</dbReference>
<dbReference type="InParanoid" id="G3JBJ8"/>
<feature type="compositionally biased region" description="Polar residues" evidence="2">
    <location>
        <begin position="92"/>
        <end position="108"/>
    </location>
</feature>
<feature type="transmembrane region" description="Helical" evidence="3">
    <location>
        <begin position="717"/>
        <end position="735"/>
    </location>
</feature>
<evidence type="ECO:0000256" key="4">
    <source>
        <dbReference type="SAM" id="SignalP"/>
    </source>
</evidence>
<feature type="transmembrane region" description="Helical" evidence="3">
    <location>
        <begin position="636"/>
        <end position="655"/>
    </location>
</feature>
<sequence>MVVVGTGLFSSLHVTFWFLLHSLPQRVKLCLSSSTIMATPPTLGHDSNVLPAPTDGLGPTRKGKKRVGWHSASGSFARDSSSKDAAGVSPRDNLSNISTPSFEGTPQSGVPDALELTIALTKILSGEDQQPASESKMDIDPHYSDTSPQSTAAQTPNLLRPPRPVLRRSTSYDVPKEREEADLAEQKASQRQVRSMTDARHRADRLAMSVGGYSSPVSGRSSGELSATFQPLLEDADDPDQWLDHDDIKVPPHISHIRHRTLRSSQPQATDTHNVAESLVLSHTMKTKKADFFHRHHKSYSSGTSTPIPADPQEYVPRPTKYRGGILSSLLNLYQHERGQNTSAPSSEFNSAATTPTMSPRSSPPNSRSPSTSGSSRSRPTSGFFSYHKPQSSTSSLALTELLKSSSMLAVPVSRQISDQWDHKIKKEKPAKPKKEQHRITIHIAGTIARHRYLMKLCRALMMYGAPTHRLEEYMTMSARVLEIESQFLYLPSCMIISFDDSSTHTTEVKLIRVPEGIDLGKLRDVHNIYKHVVHDKLGVEDATKQLEDVINSDTKFPVWFRIIMYGVASASVAPFAFEGRFIDLPCAFILGCIVGILQLVFAPSNELYAHVFEVSASIITSFIARGFGSIDNGQLFCFSALAQSSIALILPGYIVLCSSLELQSHNLVAGSVRMVYALIYTLFLGYGITIGATLYGMMDPNAASSTHCTRPLHRGWNMFFVPCFTLCLCIVNQAKWRQIPAMLVMAVAGYAVNSYTSLYFQGNGQISNMLGALTVGILANLYSRLGRHADNAWLDLTDWWRKNVTRRYFSRRSNRSDAWTGSIADAESATSDTIQKEKKASRRSVGYSLAAAAMLPAIFVQVPSGLAAGGSLLAGITSANEATGNTTKSGTSAGGMDNTAFNVLFLVVQVAISISVGLFMSALMVYPLGKRRSGLFSF</sequence>
<feature type="region of interest" description="Disordered" evidence="2">
    <location>
        <begin position="338"/>
        <end position="391"/>
    </location>
</feature>
<feature type="domain" description="Threonine/serine exporter-like N-terminal" evidence="5">
    <location>
        <begin position="452"/>
        <end position="695"/>
    </location>
</feature>
<dbReference type="HOGENOM" id="CLU_007078_2_1_1"/>
<accession>G3JBJ8</accession>
<dbReference type="OrthoDB" id="413008at2759"/>
<dbReference type="EMBL" id="JH126400">
    <property type="protein sequence ID" value="EGX95303.1"/>
    <property type="molecule type" value="Genomic_DNA"/>
</dbReference>
<reference evidence="6 7" key="1">
    <citation type="journal article" date="2011" name="Genome Biol.">
        <title>Genome sequence of the insect pathogenic fungus Cordyceps militaris, a valued traditional Chinese medicine.</title>
        <authorList>
            <person name="Zheng P."/>
            <person name="Xia Y."/>
            <person name="Xiao G."/>
            <person name="Xiong C."/>
            <person name="Hu X."/>
            <person name="Zhang S."/>
            <person name="Zheng H."/>
            <person name="Huang Y."/>
            <person name="Zhou Y."/>
            <person name="Wang S."/>
            <person name="Zhao G.P."/>
            <person name="Liu X."/>
            <person name="St Leger R.J."/>
            <person name="Wang C."/>
        </authorList>
    </citation>
    <scope>NUCLEOTIDE SEQUENCE [LARGE SCALE GENOMIC DNA]</scope>
    <source>
        <strain evidence="6 7">CM01</strain>
    </source>
</reference>
<protein>
    <submittedName>
        <fullName evidence="6">DUF1212 domain membrane protein</fullName>
    </submittedName>
</protein>
<proteinExistence type="inferred from homology"/>
<comment type="similarity">
    <text evidence="1">Belongs to the ThrE exporter (TC 2.A.79) family.</text>
</comment>
<dbReference type="GO" id="GO:0022857">
    <property type="term" value="F:transmembrane transporter activity"/>
    <property type="evidence" value="ECO:0007669"/>
    <property type="project" value="InterPro"/>
</dbReference>
<evidence type="ECO:0000256" key="2">
    <source>
        <dbReference type="SAM" id="MobiDB-lite"/>
    </source>
</evidence>
<evidence type="ECO:0000256" key="1">
    <source>
        <dbReference type="ARBA" id="ARBA00034125"/>
    </source>
</evidence>
<evidence type="ECO:0000313" key="6">
    <source>
        <dbReference type="EMBL" id="EGX95303.1"/>
    </source>
</evidence>
<gene>
    <name evidence="6" type="ORF">CCM_03575</name>
</gene>
<keyword evidence="3" id="KW-1133">Transmembrane helix</keyword>
<evidence type="ECO:0000313" key="7">
    <source>
        <dbReference type="Proteomes" id="UP000001610"/>
    </source>
</evidence>
<feature type="region of interest" description="Disordered" evidence="2">
    <location>
        <begin position="47"/>
        <end position="110"/>
    </location>
</feature>
<keyword evidence="7" id="KW-1185">Reference proteome</keyword>
<dbReference type="Proteomes" id="UP000001610">
    <property type="component" value="Unassembled WGS sequence"/>
</dbReference>
<dbReference type="PANTHER" id="PTHR31082">
    <property type="entry name" value="PHEROMONE-REGULATED MEMBRANE PROTEIN 10"/>
    <property type="match status" value="1"/>
</dbReference>
<feature type="signal peptide" evidence="4">
    <location>
        <begin position="1"/>
        <end position="24"/>
    </location>
</feature>
<feature type="transmembrane region" description="Helical" evidence="3">
    <location>
        <begin position="904"/>
        <end position="927"/>
    </location>
</feature>
<dbReference type="eggNOG" id="ENOG502QPMM">
    <property type="taxonomic scope" value="Eukaryota"/>
</dbReference>
<name>G3JBJ8_CORMM</name>
<evidence type="ECO:0000259" key="5">
    <source>
        <dbReference type="Pfam" id="PF06738"/>
    </source>
</evidence>
<dbReference type="GeneID" id="18165601"/>
<keyword evidence="4" id="KW-0732">Signal</keyword>
<feature type="transmembrane region" description="Helical" evidence="3">
    <location>
        <begin position="559"/>
        <end position="578"/>
    </location>
</feature>
<feature type="compositionally biased region" description="Basic and acidic residues" evidence="2">
    <location>
        <begin position="174"/>
        <end position="185"/>
    </location>
</feature>
<dbReference type="AlphaFoldDB" id="G3JBJ8"/>
<feature type="compositionally biased region" description="Polar residues" evidence="2">
    <location>
        <begin position="340"/>
        <end position="353"/>
    </location>
</feature>
<feature type="transmembrane region" description="Helical" evidence="3">
    <location>
        <begin position="608"/>
        <end position="629"/>
    </location>
</feature>
<feature type="region of interest" description="Disordered" evidence="2">
    <location>
        <begin position="297"/>
        <end position="321"/>
    </location>
</feature>
<feature type="transmembrane region" description="Helical" evidence="3">
    <location>
        <begin position="675"/>
        <end position="696"/>
    </location>
</feature>
<keyword evidence="3" id="KW-0812">Transmembrane</keyword>
<dbReference type="VEuPathDB" id="FungiDB:CCM_03575"/>
<feature type="compositionally biased region" description="Low complexity" evidence="2">
    <location>
        <begin position="354"/>
        <end position="382"/>
    </location>
</feature>
<feature type="transmembrane region" description="Helical" evidence="3">
    <location>
        <begin position="585"/>
        <end position="602"/>
    </location>
</feature>
<dbReference type="Pfam" id="PF06738">
    <property type="entry name" value="ThrE"/>
    <property type="match status" value="1"/>
</dbReference>
<keyword evidence="3" id="KW-0472">Membrane</keyword>
<dbReference type="OMA" id="KKRVGWH"/>
<feature type="chain" id="PRO_5003445999" evidence="4">
    <location>
        <begin position="25"/>
        <end position="939"/>
    </location>
</feature>
<feature type="transmembrane region" description="Helical" evidence="3">
    <location>
        <begin position="741"/>
        <end position="761"/>
    </location>
</feature>
<dbReference type="PANTHER" id="PTHR31082:SF4">
    <property type="entry name" value="PHEROMONE-REGULATED MEMBRANE PROTEIN 10"/>
    <property type="match status" value="1"/>
</dbReference>
<feature type="region of interest" description="Disordered" evidence="2">
    <location>
        <begin position="126"/>
        <end position="196"/>
    </location>
</feature>